<comment type="caution">
    <text evidence="1">The sequence shown here is derived from an EMBL/GenBank/DDBJ whole genome shotgun (WGS) entry which is preliminary data.</text>
</comment>
<dbReference type="Proteomes" id="UP000178797">
    <property type="component" value="Unassembled WGS sequence"/>
</dbReference>
<evidence type="ECO:0000313" key="1">
    <source>
        <dbReference type="EMBL" id="OGL43704.1"/>
    </source>
</evidence>
<accession>A0A1F7RRN6</accession>
<reference evidence="1 2" key="1">
    <citation type="journal article" date="2016" name="Nat. Commun.">
        <title>Thousands of microbial genomes shed light on interconnected biogeochemical processes in an aquifer system.</title>
        <authorList>
            <person name="Anantharaman K."/>
            <person name="Brown C.T."/>
            <person name="Hug L.A."/>
            <person name="Sharon I."/>
            <person name="Castelle C.J."/>
            <person name="Probst A.J."/>
            <person name="Thomas B.C."/>
            <person name="Singh A."/>
            <person name="Wilkins M.J."/>
            <person name="Karaoz U."/>
            <person name="Brodie E.L."/>
            <person name="Williams K.H."/>
            <person name="Hubbard S.S."/>
            <person name="Banfield J.F."/>
        </authorList>
    </citation>
    <scope>NUCLEOTIDE SEQUENCE [LARGE SCALE GENOMIC DNA]</scope>
</reference>
<organism evidence="1 2">
    <name type="scientific">Candidatus Schekmanbacteria bacterium RBG_16_38_10</name>
    <dbReference type="NCBI Taxonomy" id="1817879"/>
    <lineage>
        <taxon>Bacteria</taxon>
        <taxon>Candidatus Schekmaniibacteriota</taxon>
    </lineage>
</organism>
<proteinExistence type="predicted"/>
<dbReference type="EMBL" id="MGDE01000213">
    <property type="protein sequence ID" value="OGL43704.1"/>
    <property type="molecule type" value="Genomic_DNA"/>
</dbReference>
<evidence type="ECO:0000313" key="2">
    <source>
        <dbReference type="Proteomes" id="UP000178797"/>
    </source>
</evidence>
<dbReference type="AlphaFoldDB" id="A0A1F7RRN6"/>
<protein>
    <submittedName>
        <fullName evidence="1">Uncharacterized protein</fullName>
    </submittedName>
</protein>
<gene>
    <name evidence="1" type="ORF">A2W05_08810</name>
</gene>
<sequence>MQKIVISILAAVLTVVFGGWLTLLHARVTETEHRSERALSVASNSLAKSEAVSVSQSSTDKKIDDLKKDIGERLNKIENKIDNLYVPGKRR</sequence>
<name>A0A1F7RRN6_9BACT</name>